<keyword evidence="4" id="KW-1185">Reference proteome</keyword>
<proteinExistence type="predicted"/>
<feature type="compositionally biased region" description="Polar residues" evidence="1">
    <location>
        <begin position="287"/>
        <end position="299"/>
    </location>
</feature>
<protein>
    <submittedName>
        <fullName evidence="3">Putative phospholipase C20G8.02, mitochondrial</fullName>
    </submittedName>
</protein>
<dbReference type="SMART" id="SM01127">
    <property type="entry name" value="DDHD"/>
    <property type="match status" value="1"/>
</dbReference>
<dbReference type="Pfam" id="PF23463">
    <property type="entry name" value="WWE_2"/>
    <property type="match status" value="1"/>
</dbReference>
<feature type="region of interest" description="Disordered" evidence="1">
    <location>
        <begin position="21"/>
        <end position="68"/>
    </location>
</feature>
<feature type="compositionally biased region" description="Basic and acidic residues" evidence="1">
    <location>
        <begin position="869"/>
        <end position="897"/>
    </location>
</feature>
<dbReference type="SUPFAM" id="SSF53474">
    <property type="entry name" value="alpha/beta-Hydrolases"/>
    <property type="match status" value="2"/>
</dbReference>
<dbReference type="PANTHER" id="PTHR23509:SF10">
    <property type="entry name" value="LD21067P"/>
    <property type="match status" value="1"/>
</dbReference>
<feature type="region of interest" description="Disordered" evidence="1">
    <location>
        <begin position="847"/>
        <end position="984"/>
    </location>
</feature>
<feature type="compositionally biased region" description="Basic and acidic residues" evidence="1">
    <location>
        <begin position="357"/>
        <end position="373"/>
    </location>
</feature>
<dbReference type="InterPro" id="IPR055555">
    <property type="entry name" value="PA-PLA1_DUF7131"/>
</dbReference>
<reference evidence="4" key="1">
    <citation type="submission" date="2012-09" db="EMBL/GenBank/DDBJ databases">
        <title>Genome sequencing and comparative transcriptomics of race 1 and race 4 of banana pathogen: Fusarium oxysporum f. sp. cubense.</title>
        <authorList>
            <person name="Fang X."/>
            <person name="Huang J."/>
        </authorList>
    </citation>
    <scope>NUCLEOTIDE SEQUENCE [LARGE SCALE GENOMIC DNA]</scope>
    <source>
        <strain evidence="4">race 4</strain>
    </source>
</reference>
<evidence type="ECO:0000313" key="4">
    <source>
        <dbReference type="Proteomes" id="UP000016929"/>
    </source>
</evidence>
<dbReference type="Pfam" id="PF23465">
    <property type="entry name" value="DUF7131"/>
    <property type="match status" value="1"/>
</dbReference>
<feature type="compositionally biased region" description="Basic and acidic residues" evidence="1">
    <location>
        <begin position="435"/>
        <end position="453"/>
    </location>
</feature>
<dbReference type="STRING" id="1229665.N1RDM7"/>
<gene>
    <name evidence="3" type="ORF">FOC4_g10014043</name>
</gene>
<feature type="compositionally biased region" description="Basic and acidic residues" evidence="1">
    <location>
        <begin position="959"/>
        <end position="977"/>
    </location>
</feature>
<feature type="region of interest" description="Disordered" evidence="1">
    <location>
        <begin position="354"/>
        <end position="460"/>
    </location>
</feature>
<dbReference type="Pfam" id="PF02862">
    <property type="entry name" value="DDHD"/>
    <property type="match status" value="2"/>
</dbReference>
<feature type="compositionally biased region" description="Polar residues" evidence="1">
    <location>
        <begin position="58"/>
        <end position="67"/>
    </location>
</feature>
<dbReference type="PROSITE" id="PS51043">
    <property type="entry name" value="DDHD"/>
    <property type="match status" value="1"/>
</dbReference>
<dbReference type="OrthoDB" id="431378at2759"/>
<feature type="compositionally biased region" description="Polar residues" evidence="1">
    <location>
        <begin position="933"/>
        <end position="942"/>
    </location>
</feature>
<feature type="compositionally biased region" description="Polar residues" evidence="1">
    <location>
        <begin position="258"/>
        <end position="270"/>
    </location>
</feature>
<dbReference type="HOGENOM" id="CLU_007365_1_0_1"/>
<dbReference type="PANTHER" id="PTHR23509">
    <property type="entry name" value="PA-PL1 PHOSPHOLIPASE FAMILY"/>
    <property type="match status" value="1"/>
</dbReference>
<sequence length="1302" mass="145146">MAPGPAEKKIERSYLSSAVDSFNPWAASRSTTPTQKTKPEEETSTVPTSANPDDHTTTHLYGQSLRTYPSGCPPLKVQWFHAVDVPKRKPRLSKSTQPEKPSTLPKKYNPFSSSDSKALEAEYQKLLEELEEARTRAPGDVQMAPRKRKADVADDTTDGLTNRERGLSDPQSAGVRVPVNEDFLFDVDIECRELAPVYWLGPVYDVRRGTWFYHEGSNLRPCEENLAAQLEEGYLKMKPWLYPTRDRSPSGAKRNLTPKASQENLRSTAKSGGEQAGQTPVADGSATEPSSRGQPQPQSYRLFGTYMNSLATYHDASTAYLNTDGMLSWVTSSMYQRFAGGSYMSGVRLVRGYSEPSKNKEKDTDKDKREEKQPNAADSGIPLDEKQQKSLKRRSAPPTTRASHEDLAQNGNDSTPTQDPRRATLQRQLSSLLEGEGKTKAEKEEDIRRREEQEIQDDYNAQAGETQGREIEHLVLVTHGIGQLLSLRMESVNFVHDVNVLRKTIKSVYANSADLKALNSELGAGPGNCRVQVLPVCWRHLLDFPKKREKKGERDLGDVDDDEDEYPSLDDITIEGVAFARSLISDLALDVLLYQSSYRAQISRIVLNECNRILKLFKERNPDFRGKIHLMGHSLGSAILFDLLCQQKRDQSAEPKSVLRLWPAQDISETPNKDPELNLEFKVEDFFCLGSPIGLFQMLKGQTIAARHRNASSDIKDIHGGSTEGGCFRTAPLASGVEQISSLTGLPMSVSSPKVQQLFNIFHPSDPISYRLEPLISPTMSTLKPQLLPYTKRGIFGNVAPQGLTGIGAKVGQSVSGLWSSLSAGIASNLLNRSLGLSNEEVARITASAEGTGPETGTKTANRDVPNAAEKREATDARMKKLADSAETDKDKREEKQPNAADSGIPLDEKQQKSLKRRSAPPTTRASHEDLAQNGNDSTPTQDPRRATLQRQLSSLLEGEGKTKAEKEEDIRRREEQEIQDDYNAQAGETQGREIEHLVLVTHGIGQLLSLRMESVNFVHDVNVLRKTIKSVYANSADLKALNSELGAGPGNCRVQVLPVCWRHLLDFPKKREKKGERDLGDVDDDEDEYPSLDDITIEGVAFARSLISDLALDVLLYQSSYRAQISRIVLNECNRILKLFKERNPDFRGKIHLMGHSLGSAILFDLLCQQKRDQSAEPKSVLRLWPAQDISETPNKDPELNLEFKVEDFFCLGSPIGLFQMLKGQARKMRKEEAKVRALNRNGRVDYSIQESVLDFNPINTIASHMAYWADEDVTHFVLSQLLSNRSSAKRNETEPPSKNE</sequence>
<reference evidence="4" key="2">
    <citation type="journal article" date="2014" name="PLoS ONE">
        <title>Genome and Transcriptome Analysis of the Fungal Pathogen Fusarium oxysporum f. sp. cubense Causing Banana Vascular Wilt Disease.</title>
        <authorList>
            <person name="Guo L."/>
            <person name="Han L."/>
            <person name="Yang L."/>
            <person name="Zeng H."/>
            <person name="Fan D."/>
            <person name="Zhu Y."/>
            <person name="Feng Y."/>
            <person name="Wang G."/>
            <person name="Peng C."/>
            <person name="Jiang X."/>
            <person name="Zhou D."/>
            <person name="Ni P."/>
            <person name="Liang C."/>
            <person name="Liu L."/>
            <person name="Wang J."/>
            <person name="Mao C."/>
            <person name="Fang X."/>
            <person name="Peng M."/>
            <person name="Huang J."/>
        </authorList>
    </citation>
    <scope>NUCLEOTIDE SEQUENCE [LARGE SCALE GENOMIC DNA]</scope>
    <source>
        <strain evidence="4">race 4</strain>
    </source>
</reference>
<dbReference type="GO" id="GO:0046872">
    <property type="term" value="F:metal ion binding"/>
    <property type="evidence" value="ECO:0007669"/>
    <property type="project" value="InterPro"/>
</dbReference>
<dbReference type="GO" id="GO:0005737">
    <property type="term" value="C:cytoplasm"/>
    <property type="evidence" value="ECO:0007669"/>
    <property type="project" value="TreeGrafter"/>
</dbReference>
<dbReference type="InterPro" id="IPR004177">
    <property type="entry name" value="DDHD_dom"/>
</dbReference>
<evidence type="ECO:0000256" key="1">
    <source>
        <dbReference type="SAM" id="MobiDB-lite"/>
    </source>
</evidence>
<feature type="domain" description="DDHD" evidence="2">
    <location>
        <begin position="679"/>
        <end position="1285"/>
    </location>
</feature>
<dbReference type="InterPro" id="IPR057826">
    <property type="entry name" value="WWE_C20G8.02"/>
</dbReference>
<evidence type="ECO:0000259" key="2">
    <source>
        <dbReference type="PROSITE" id="PS51043"/>
    </source>
</evidence>
<accession>N1RDM7</accession>
<name>N1RDM7_FUSC4</name>
<feature type="region of interest" description="Disordered" evidence="1">
    <location>
        <begin position="88"/>
        <end position="115"/>
    </location>
</feature>
<feature type="compositionally biased region" description="Polar residues" evidence="1">
    <location>
        <begin position="409"/>
        <end position="418"/>
    </location>
</feature>
<dbReference type="GO" id="GO:0004620">
    <property type="term" value="F:phospholipase activity"/>
    <property type="evidence" value="ECO:0007669"/>
    <property type="project" value="TreeGrafter"/>
</dbReference>
<dbReference type="Proteomes" id="UP000016929">
    <property type="component" value="Unassembled WGS sequence"/>
</dbReference>
<feature type="region of interest" description="Disordered" evidence="1">
    <location>
        <begin position="137"/>
        <end position="173"/>
    </location>
</feature>
<dbReference type="InterPro" id="IPR058055">
    <property type="entry name" value="PA-PLA1"/>
</dbReference>
<dbReference type="InterPro" id="IPR029058">
    <property type="entry name" value="AB_hydrolase_fold"/>
</dbReference>
<feature type="region of interest" description="Disordered" evidence="1">
    <location>
        <begin position="245"/>
        <end position="300"/>
    </location>
</feature>
<dbReference type="EMBL" id="KB726993">
    <property type="protein sequence ID" value="EMT63794.1"/>
    <property type="molecule type" value="Genomic_DNA"/>
</dbReference>
<evidence type="ECO:0000313" key="3">
    <source>
        <dbReference type="EMBL" id="EMT63794.1"/>
    </source>
</evidence>
<organism evidence="3 4">
    <name type="scientific">Fusarium oxysporum f. sp. cubense (strain race 4)</name>
    <name type="common">Panama disease fungus</name>
    <dbReference type="NCBI Taxonomy" id="2502994"/>
    <lineage>
        <taxon>Eukaryota</taxon>
        <taxon>Fungi</taxon>
        <taxon>Dikarya</taxon>
        <taxon>Ascomycota</taxon>
        <taxon>Pezizomycotina</taxon>
        <taxon>Sordariomycetes</taxon>
        <taxon>Hypocreomycetidae</taxon>
        <taxon>Hypocreales</taxon>
        <taxon>Nectriaceae</taxon>
        <taxon>Fusarium</taxon>
        <taxon>Fusarium oxysporum species complex</taxon>
    </lineage>
</organism>